<dbReference type="Pfam" id="PF00581">
    <property type="entry name" value="Rhodanese"/>
    <property type="match status" value="1"/>
</dbReference>
<evidence type="ECO:0000256" key="1">
    <source>
        <dbReference type="ARBA" id="ARBA00022694"/>
    </source>
</evidence>
<proteinExistence type="inferred from homology"/>
<dbReference type="InterPro" id="IPR022111">
    <property type="entry name" value="Rhodanese_C"/>
</dbReference>
<dbReference type="InterPro" id="IPR020936">
    <property type="entry name" value="TrhO"/>
</dbReference>
<dbReference type="Pfam" id="PF17773">
    <property type="entry name" value="UPF0176_N"/>
    <property type="match status" value="1"/>
</dbReference>
<dbReference type="PANTHER" id="PTHR43846">
    <property type="entry name" value="UPF0176 PROTEIN YCEA"/>
    <property type="match status" value="1"/>
</dbReference>
<dbReference type="AlphaFoldDB" id="A0A451CWY7"/>
<evidence type="ECO:0000256" key="4">
    <source>
        <dbReference type="HAMAP-Rule" id="MF_00469"/>
    </source>
</evidence>
<accession>A0A451CWY7</accession>
<comment type="catalytic activity">
    <reaction evidence="4">
        <text>uridine(34) in tRNA + AH2 + O2 = 5-hydroxyuridine(34) in tRNA + A + H2O</text>
        <dbReference type="Rhea" id="RHEA:64224"/>
        <dbReference type="Rhea" id="RHEA-COMP:11727"/>
        <dbReference type="Rhea" id="RHEA-COMP:13381"/>
        <dbReference type="ChEBI" id="CHEBI:13193"/>
        <dbReference type="ChEBI" id="CHEBI:15377"/>
        <dbReference type="ChEBI" id="CHEBI:15379"/>
        <dbReference type="ChEBI" id="CHEBI:17499"/>
        <dbReference type="ChEBI" id="CHEBI:65315"/>
        <dbReference type="ChEBI" id="CHEBI:136877"/>
    </reaction>
</comment>
<sequence>MCKIIKFSSDMYLKNIYLHSINNKRVILSFYKYFYVVDPLKLFFFLKLHLENKSILGRIYIAKEGINATISIPFAKYKYIARFFKKIDIKTKKMYINYTFENKQMAFWDLRIKIKKQIVFSNIKNFYFFKCKKSTYLNAFLVNKCFLDKDYIFFDMRNDYEYEIGHFSNALTVPARTFRDQLKKLPKYIEPYRNKKIVMYCTGGVRCEKSTALLKHYGFSHVYHIYGGILSYIKQVKKYNLPNYFKGKIFVFDARLSKKITNDVFSICINCQKYTNRNHINCFNDSCHHLFIQCKRCSVKLNSCCCVDCKNQLHNIM</sequence>
<gene>
    <name evidence="6" type="primary">yceA</name>
    <name evidence="4" type="synonym">trhO</name>
    <name evidence="6" type="ORF">BUCISPPS3390_233</name>
</gene>
<dbReference type="SMART" id="SM00450">
    <property type="entry name" value="RHOD"/>
    <property type="match status" value="1"/>
</dbReference>
<comment type="similarity">
    <text evidence="4">Belongs to the TrhO family.</text>
</comment>
<dbReference type="PROSITE" id="PS50206">
    <property type="entry name" value="RHODANESE_3"/>
    <property type="match status" value="1"/>
</dbReference>
<dbReference type="Gene3D" id="3.30.70.100">
    <property type="match status" value="1"/>
</dbReference>
<dbReference type="GO" id="GO:0016705">
    <property type="term" value="F:oxidoreductase activity, acting on paired donors, with incorporation or reduction of molecular oxygen"/>
    <property type="evidence" value="ECO:0007669"/>
    <property type="project" value="UniProtKB-UniRule"/>
</dbReference>
<dbReference type="Proteomes" id="UP000294466">
    <property type="component" value="Chromosome"/>
</dbReference>
<evidence type="ECO:0000256" key="3">
    <source>
        <dbReference type="ARBA" id="ARBA00045625"/>
    </source>
</evidence>
<dbReference type="InterPro" id="IPR040503">
    <property type="entry name" value="TRHO_N"/>
</dbReference>
<organism evidence="6 7">
    <name type="scientific">Buchnera aphidicola</name>
    <name type="common">Cinara cf. splendens/pseudotsugae 3390</name>
    <dbReference type="NCBI Taxonomy" id="2518980"/>
    <lineage>
        <taxon>Bacteria</taxon>
        <taxon>Pseudomonadati</taxon>
        <taxon>Pseudomonadota</taxon>
        <taxon>Gammaproteobacteria</taxon>
        <taxon>Enterobacterales</taxon>
        <taxon>Erwiniaceae</taxon>
        <taxon>Buchnera</taxon>
    </lineage>
</organism>
<dbReference type="GO" id="GO:0006400">
    <property type="term" value="P:tRNA modification"/>
    <property type="evidence" value="ECO:0007669"/>
    <property type="project" value="UniProtKB-UniRule"/>
</dbReference>
<dbReference type="EC" id="1.14.-.-" evidence="4"/>
<reference evidence="6 7" key="1">
    <citation type="submission" date="2019-02" db="EMBL/GenBank/DDBJ databases">
        <authorList>
            <person name="Manzano-Marin A."/>
            <person name="Manzano-Marin A."/>
        </authorList>
    </citation>
    <scope>NUCLEOTIDE SEQUENCE [LARGE SCALE GENOMIC DNA]</scope>
    <source>
        <strain evidence="6 7">BuCisplendens/pseudotsugae</strain>
    </source>
</reference>
<dbReference type="NCBIfam" id="NF001133">
    <property type="entry name" value="PRK00142.1-1"/>
    <property type="match status" value="1"/>
</dbReference>
<dbReference type="PANTHER" id="PTHR43846:SF1">
    <property type="entry name" value="TRNA URIDINE(34) HYDROXYLASE"/>
    <property type="match status" value="1"/>
</dbReference>
<dbReference type="InterPro" id="IPR036873">
    <property type="entry name" value="Rhodanese-like_dom_sf"/>
</dbReference>
<dbReference type="OrthoDB" id="9778326at2"/>
<dbReference type="EMBL" id="LR217692">
    <property type="protein sequence ID" value="VFP77810.1"/>
    <property type="molecule type" value="Genomic_DNA"/>
</dbReference>
<dbReference type="SUPFAM" id="SSF52821">
    <property type="entry name" value="Rhodanese/Cell cycle control phosphatase"/>
    <property type="match status" value="1"/>
</dbReference>
<keyword evidence="2 4" id="KW-0560">Oxidoreductase</keyword>
<dbReference type="InterPro" id="IPR001763">
    <property type="entry name" value="Rhodanese-like_dom"/>
</dbReference>
<comment type="function">
    <text evidence="3">Catalyzes oxygen-dependent 5-hydroxyuridine (ho5U) modification at position 34 in tRNAs, the first step in 5-carboxymethoxyuridine (cmo5U) biosynthesis. May be part of an alternate pathway, which is able to bypass cmo5U biogenesis in a subset of tRNAs under aerobic conditions.</text>
</comment>
<name>A0A451CWY7_9GAMM</name>
<evidence type="ECO:0000313" key="7">
    <source>
        <dbReference type="Proteomes" id="UP000294466"/>
    </source>
</evidence>
<evidence type="ECO:0000259" key="5">
    <source>
        <dbReference type="PROSITE" id="PS50206"/>
    </source>
</evidence>
<protein>
    <recommendedName>
        <fullName evidence="4">tRNA uridine(34) hydroxylase</fullName>
        <ecNumber evidence="4">1.14.-.-</ecNumber>
    </recommendedName>
    <alternativeName>
        <fullName evidence="4">tRNA hydroxylation protein O</fullName>
    </alternativeName>
</protein>
<keyword evidence="1 4" id="KW-0819">tRNA processing</keyword>
<dbReference type="Gene3D" id="3.40.250.10">
    <property type="entry name" value="Rhodanese-like domain"/>
    <property type="match status" value="1"/>
</dbReference>
<evidence type="ECO:0000256" key="2">
    <source>
        <dbReference type="ARBA" id="ARBA00023002"/>
    </source>
</evidence>
<dbReference type="HAMAP" id="MF_00469">
    <property type="entry name" value="TrhO"/>
    <property type="match status" value="1"/>
</dbReference>
<dbReference type="RefSeq" id="WP_154060832.1">
    <property type="nucleotide sequence ID" value="NZ_LR217692.1"/>
</dbReference>
<evidence type="ECO:0000313" key="6">
    <source>
        <dbReference type="EMBL" id="VFP77810.1"/>
    </source>
</evidence>
<feature type="domain" description="Rhodanese" evidence="5">
    <location>
        <begin position="147"/>
        <end position="237"/>
    </location>
</feature>
<dbReference type="Pfam" id="PF12368">
    <property type="entry name" value="Rhodanese_C"/>
    <property type="match status" value="1"/>
</dbReference>